<dbReference type="Pfam" id="PF24894">
    <property type="entry name" value="Hexapep_GlmU"/>
    <property type="match status" value="1"/>
</dbReference>
<dbReference type="GO" id="GO:0005978">
    <property type="term" value="P:glycogen biosynthetic process"/>
    <property type="evidence" value="ECO:0007669"/>
    <property type="project" value="UniProtKB-KW"/>
</dbReference>
<comment type="caution">
    <text evidence="5">The sequence shown here is derived from an EMBL/GenBank/DDBJ whole genome shotgun (WGS) entry which is preliminary data.</text>
</comment>
<dbReference type="CDD" id="cd04651">
    <property type="entry name" value="LbH_G1P_AT_C"/>
    <property type="match status" value="1"/>
</dbReference>
<dbReference type="NCBIfam" id="TIGR02092">
    <property type="entry name" value="glgD"/>
    <property type="match status" value="1"/>
</dbReference>
<dbReference type="InterPro" id="IPR029044">
    <property type="entry name" value="Nucleotide-diphossugar_trans"/>
</dbReference>
<dbReference type="InterPro" id="IPR056818">
    <property type="entry name" value="GlmU/GlgC-like_hexapep"/>
</dbReference>
<proteinExistence type="inferred from homology"/>
<dbReference type="RefSeq" id="WP_056985489.1">
    <property type="nucleotide sequence ID" value="NZ_JQBQ01000021.1"/>
</dbReference>
<sequence length="380" mass="43122">MKTNKMAAIFSNQHEYNELLPLTEERSLSTLYFAGKYRVMDFPLSSIVNAGVNSVYTLINQEKVRSYLDHLGGSKEWGLDTIGSYEYLDFYQKLMQKQASGNAYFDDLLNFLRTANTPYTVYIENKMIGNFDLQSVLNFHQEDGNKITAVFKRVSEDNIAPDDQLFILDEENTIMSCQQALDTQNQDRYNLDLSIYVADTKWLITELEKAQRSGASTDIGQRLASLAAKYHTHAYEYTGYLHNIHDLASYYKANMEMLDKKKRDSLLYGNQKIITRIRNEVGTYFAKGSQVKNSMLATGCRIEGTVDSSVVSRRVEVAKNSQIKSSIVMANCKFEPGSQVEYAVIDKNVVIKKNVTVKGTPQQPVVVKKGTILTKDLINE</sequence>
<reference evidence="5 6" key="1">
    <citation type="journal article" date="2015" name="Genome Announc.">
        <title>Expanding the biotechnology potential of lactobacilli through comparative genomics of 213 strains and associated genera.</title>
        <authorList>
            <person name="Sun Z."/>
            <person name="Harris H.M."/>
            <person name="McCann A."/>
            <person name="Guo C."/>
            <person name="Argimon S."/>
            <person name="Zhang W."/>
            <person name="Yang X."/>
            <person name="Jeffery I.B."/>
            <person name="Cooney J.C."/>
            <person name="Kagawa T.F."/>
            <person name="Liu W."/>
            <person name="Song Y."/>
            <person name="Salvetti E."/>
            <person name="Wrobel A."/>
            <person name="Rasinkangas P."/>
            <person name="Parkhill J."/>
            <person name="Rea M.C."/>
            <person name="O'Sullivan O."/>
            <person name="Ritari J."/>
            <person name="Douillard F.P."/>
            <person name="Paul Ross R."/>
            <person name="Yang R."/>
            <person name="Briner A.E."/>
            <person name="Felis G.E."/>
            <person name="de Vos W.M."/>
            <person name="Barrangou R."/>
            <person name="Klaenhammer T.R."/>
            <person name="Caufield P.W."/>
            <person name="Cui Y."/>
            <person name="Zhang H."/>
            <person name="O'Toole P.W."/>
        </authorList>
    </citation>
    <scope>NUCLEOTIDE SEQUENCE [LARGE SCALE GENOMIC DNA]</scope>
    <source>
        <strain evidence="5 6">DSM 16698</strain>
    </source>
</reference>
<dbReference type="Pfam" id="PF00483">
    <property type="entry name" value="NTP_transferase"/>
    <property type="match status" value="1"/>
</dbReference>
<dbReference type="AlphaFoldDB" id="A0A0R2KWC2"/>
<evidence type="ECO:0000259" key="3">
    <source>
        <dbReference type="Pfam" id="PF00483"/>
    </source>
</evidence>
<dbReference type="PANTHER" id="PTHR43523:SF6">
    <property type="entry name" value="GLYCOGEN BIOSYNTHESIS PROTEIN GLGD"/>
    <property type="match status" value="1"/>
</dbReference>
<evidence type="ECO:0000259" key="4">
    <source>
        <dbReference type="Pfam" id="PF24894"/>
    </source>
</evidence>
<protein>
    <submittedName>
        <fullName evidence="5">Uncharacterized protein</fullName>
    </submittedName>
</protein>
<comment type="similarity">
    <text evidence="1">Belongs to the bacterial/plant glucose-1-phosphate adenylyltransferase family.</text>
</comment>
<dbReference type="InterPro" id="IPR011832">
    <property type="entry name" value="GlgDAde_trans"/>
</dbReference>
<accession>A0A0R2KWC2</accession>
<dbReference type="GO" id="GO:0008878">
    <property type="term" value="F:glucose-1-phosphate adenylyltransferase activity"/>
    <property type="evidence" value="ECO:0007669"/>
    <property type="project" value="InterPro"/>
</dbReference>
<evidence type="ECO:0000256" key="2">
    <source>
        <dbReference type="ARBA" id="ARBA00023056"/>
    </source>
</evidence>
<keyword evidence="2" id="KW-0320">Glycogen biosynthesis</keyword>
<dbReference type="Gene3D" id="2.160.10.10">
    <property type="entry name" value="Hexapeptide repeat proteins"/>
    <property type="match status" value="1"/>
</dbReference>
<dbReference type="SUPFAM" id="SSF51161">
    <property type="entry name" value="Trimeric LpxA-like enzymes"/>
    <property type="match status" value="1"/>
</dbReference>
<gene>
    <name evidence="5" type="ORF">IV44_GL000641</name>
</gene>
<feature type="domain" description="Nucleotidyl transferase" evidence="3">
    <location>
        <begin position="19"/>
        <end position="157"/>
    </location>
</feature>
<dbReference type="PATRIC" id="fig|695563.3.peg.694"/>
<dbReference type="Proteomes" id="UP000051529">
    <property type="component" value="Unassembled WGS sequence"/>
</dbReference>
<dbReference type="InterPro" id="IPR011831">
    <property type="entry name" value="ADP-Glc_PPase"/>
</dbReference>
<dbReference type="Gene3D" id="3.90.550.10">
    <property type="entry name" value="Spore Coat Polysaccharide Biosynthesis Protein SpsA, Chain A"/>
    <property type="match status" value="1"/>
</dbReference>
<feature type="domain" description="Glucose-1-phosphate adenylyltransferase/Bifunctional protein GlmU-like C-terminal hexapeptide" evidence="4">
    <location>
        <begin position="289"/>
        <end position="357"/>
    </location>
</feature>
<dbReference type="InterPro" id="IPR005835">
    <property type="entry name" value="NTP_transferase_dom"/>
</dbReference>
<organism evidence="5 6">
    <name type="scientific">Lactobacillus amylovorus subsp. animalium DSM 16698</name>
    <dbReference type="NCBI Taxonomy" id="695563"/>
    <lineage>
        <taxon>Bacteria</taxon>
        <taxon>Bacillati</taxon>
        <taxon>Bacillota</taxon>
        <taxon>Bacilli</taxon>
        <taxon>Lactobacillales</taxon>
        <taxon>Lactobacillaceae</taxon>
        <taxon>Lactobacillus</taxon>
        <taxon>Lactobacillus amylovorus subsp. animalium</taxon>
    </lineage>
</organism>
<evidence type="ECO:0000256" key="1">
    <source>
        <dbReference type="ARBA" id="ARBA00010443"/>
    </source>
</evidence>
<name>A0A0R2KWC2_LACAM</name>
<dbReference type="SUPFAM" id="SSF53448">
    <property type="entry name" value="Nucleotide-diphospho-sugar transferases"/>
    <property type="match status" value="1"/>
</dbReference>
<dbReference type="PANTHER" id="PTHR43523">
    <property type="entry name" value="GLUCOSE-1-PHOSPHATE ADENYLYLTRANSFERASE-RELATED"/>
    <property type="match status" value="1"/>
</dbReference>
<dbReference type="InterPro" id="IPR011004">
    <property type="entry name" value="Trimer_LpxA-like_sf"/>
</dbReference>
<evidence type="ECO:0000313" key="5">
    <source>
        <dbReference type="EMBL" id="KRN90605.1"/>
    </source>
</evidence>
<dbReference type="EMBL" id="JQBQ01000021">
    <property type="protein sequence ID" value="KRN90605.1"/>
    <property type="molecule type" value="Genomic_DNA"/>
</dbReference>
<evidence type="ECO:0000313" key="6">
    <source>
        <dbReference type="Proteomes" id="UP000051529"/>
    </source>
</evidence>